<dbReference type="EMBL" id="GDID01007040">
    <property type="protein sequence ID" value="JAP89566.1"/>
    <property type="molecule type" value="Transcribed_RNA"/>
</dbReference>
<keyword evidence="1" id="KW-0812">Transmembrane</keyword>
<evidence type="ECO:0000313" key="2">
    <source>
        <dbReference type="EMBL" id="JAP89566.1"/>
    </source>
</evidence>
<evidence type="ECO:0008006" key="3">
    <source>
        <dbReference type="Google" id="ProtNLM"/>
    </source>
</evidence>
<accession>A0A146K1H1</accession>
<sequence>FQWEEYQKFDGKLVGKTMTRRPDLFLFNDHWLTYFQNDGSIDDVIYKPIGAKAKFTLKFNESFNLCDQLIQFRYFDFQKANSSDILIHCQDQSMLFLSNVTGDFTFFGKKYSKIMDQIHFTAVYMQQWYFLQPVTSDLLIRSLQSDWSSLQLNMNVTKITSNIKNETQLIATQNNDCYLINLNSTSVITQQKLQINGIDLKYYDYYQNASLIPLIISQTQILINDSLIEIDDSDGFYVADIHYDRHPSIFLKKNNIYTEYQFFENNTLKNLQNQIQCDLIYIFDVNDQGKKTIFCINGSKTHLQAVETENYFVQLQNELRIPTQFLITVEDFKKNPKSACQTFNNPNDLSQGCSVSIGPQPLHLQKVEVGDYKYEMGVVPNSHVHFDNGFFSVQLQVNQLREIVTAAFAIVVTTIFVVVFALYACKEQREDRVEQTKLKTQLQ</sequence>
<feature type="transmembrane region" description="Helical" evidence="1">
    <location>
        <begin position="403"/>
        <end position="425"/>
    </location>
</feature>
<dbReference type="AlphaFoldDB" id="A0A146K1H1"/>
<evidence type="ECO:0000256" key="1">
    <source>
        <dbReference type="SAM" id="Phobius"/>
    </source>
</evidence>
<organism evidence="2">
    <name type="scientific">Trepomonas sp. PC1</name>
    <dbReference type="NCBI Taxonomy" id="1076344"/>
    <lineage>
        <taxon>Eukaryota</taxon>
        <taxon>Metamonada</taxon>
        <taxon>Diplomonadida</taxon>
        <taxon>Hexamitidae</taxon>
        <taxon>Hexamitinae</taxon>
        <taxon>Trepomonas</taxon>
    </lineage>
</organism>
<keyword evidence="1" id="KW-0472">Membrane</keyword>
<gene>
    <name evidence="2" type="ORF">TPC1_30939</name>
</gene>
<protein>
    <recommendedName>
        <fullName evidence="3">Transmembrane protein</fullName>
    </recommendedName>
</protein>
<keyword evidence="1" id="KW-1133">Transmembrane helix</keyword>
<name>A0A146K1H1_9EUKA</name>
<reference evidence="2" key="1">
    <citation type="submission" date="2015-07" db="EMBL/GenBank/DDBJ databases">
        <title>Adaptation to a free-living lifestyle via gene acquisitions in the diplomonad Trepomonas sp. PC1.</title>
        <authorList>
            <person name="Xu F."/>
            <person name="Jerlstrom-Hultqvist J."/>
            <person name="Kolisko M."/>
            <person name="Simpson A.G.B."/>
            <person name="Roger A.J."/>
            <person name="Svard S.G."/>
            <person name="Andersson J.O."/>
        </authorList>
    </citation>
    <scope>NUCLEOTIDE SEQUENCE</scope>
    <source>
        <strain evidence="2">PC1</strain>
    </source>
</reference>
<feature type="non-terminal residue" evidence="2">
    <location>
        <position position="1"/>
    </location>
</feature>
<proteinExistence type="predicted"/>